<name>A0ABV1TAU5_9ACTN</name>
<protein>
    <submittedName>
        <fullName evidence="1">Uncharacterized protein</fullName>
    </submittedName>
</protein>
<accession>A0ABV1TAU5</accession>
<evidence type="ECO:0000313" key="1">
    <source>
        <dbReference type="EMBL" id="MER6267158.1"/>
    </source>
</evidence>
<comment type="caution">
    <text evidence="1">The sequence shown here is derived from an EMBL/GenBank/DDBJ whole genome shotgun (WGS) entry which is preliminary data.</text>
</comment>
<evidence type="ECO:0000313" key="2">
    <source>
        <dbReference type="Proteomes" id="UP001490365"/>
    </source>
</evidence>
<reference evidence="1 2" key="1">
    <citation type="submission" date="2024-06" db="EMBL/GenBank/DDBJ databases">
        <title>The Natural Products Discovery Center: Release of the First 8490 Sequenced Strains for Exploring Actinobacteria Biosynthetic Diversity.</title>
        <authorList>
            <person name="Kalkreuter E."/>
            <person name="Kautsar S.A."/>
            <person name="Yang D."/>
            <person name="Bader C.D."/>
            <person name="Teijaro C.N."/>
            <person name="Fluegel L."/>
            <person name="Davis C.M."/>
            <person name="Simpson J.R."/>
            <person name="Lauterbach L."/>
            <person name="Steele A.D."/>
            <person name="Gui C."/>
            <person name="Meng S."/>
            <person name="Li G."/>
            <person name="Viehrig K."/>
            <person name="Ye F."/>
            <person name="Su P."/>
            <person name="Kiefer A.F."/>
            <person name="Nichols A."/>
            <person name="Cepeda A.J."/>
            <person name="Yan W."/>
            <person name="Fan B."/>
            <person name="Jiang Y."/>
            <person name="Adhikari A."/>
            <person name="Zheng C.-J."/>
            <person name="Schuster L."/>
            <person name="Cowan T.M."/>
            <person name="Smanski M.J."/>
            <person name="Chevrette M.G."/>
            <person name="De Carvalho L.P.S."/>
            <person name="Shen B."/>
        </authorList>
    </citation>
    <scope>NUCLEOTIDE SEQUENCE [LARGE SCALE GENOMIC DNA]</scope>
    <source>
        <strain evidence="1 2">NPDC001694</strain>
    </source>
</reference>
<dbReference type="EMBL" id="JBEOZM010000003">
    <property type="protein sequence ID" value="MER6267158.1"/>
    <property type="molecule type" value="Genomic_DNA"/>
</dbReference>
<dbReference type="RefSeq" id="WP_351955837.1">
    <property type="nucleotide sequence ID" value="NZ_JBEOZM010000003.1"/>
</dbReference>
<gene>
    <name evidence="1" type="ORF">ABT211_07625</name>
</gene>
<proteinExistence type="predicted"/>
<sequence>MSGVNRQVVANVLNGTVWPDMLTVVDLEGAQGVVLWPDHLKWEIPAAGEFTEAGVAIPPQDVPG</sequence>
<organism evidence="1 2">
    <name type="scientific">Streptomyces sp. 900105755</name>
    <dbReference type="NCBI Taxonomy" id="3154389"/>
    <lineage>
        <taxon>Bacteria</taxon>
        <taxon>Bacillati</taxon>
        <taxon>Actinomycetota</taxon>
        <taxon>Actinomycetes</taxon>
        <taxon>Kitasatosporales</taxon>
        <taxon>Streptomycetaceae</taxon>
        <taxon>Streptomyces</taxon>
    </lineage>
</organism>
<keyword evidence="2" id="KW-1185">Reference proteome</keyword>
<dbReference type="Proteomes" id="UP001490365">
    <property type="component" value="Unassembled WGS sequence"/>
</dbReference>